<protein>
    <recommendedName>
        <fullName evidence="4">G-protein coupled receptors family 1 profile domain-containing protein</fullName>
    </recommendedName>
</protein>
<name>A0A2G5T2T3_9PELO</name>
<feature type="transmembrane region" description="Helical" evidence="1">
    <location>
        <begin position="12"/>
        <end position="38"/>
    </location>
</feature>
<evidence type="ECO:0008006" key="4">
    <source>
        <dbReference type="Google" id="ProtNLM"/>
    </source>
</evidence>
<dbReference type="AlphaFoldDB" id="A0A2G5T2T3"/>
<sequence>MSQQTRKLQQQFFISTLLQVFIPIVAYIAPLLYYFIAWHSEYYNQVFNNLAMIAVGSNGLFATIVMIVVHHPYRVAVKEWILTRSSQ</sequence>
<keyword evidence="1" id="KW-1133">Transmembrane helix</keyword>
<dbReference type="OrthoDB" id="5877222at2759"/>
<evidence type="ECO:0000313" key="3">
    <source>
        <dbReference type="Proteomes" id="UP000230233"/>
    </source>
</evidence>
<keyword evidence="1" id="KW-0812">Transmembrane</keyword>
<dbReference type="Proteomes" id="UP000230233">
    <property type="component" value="Chromosome X"/>
</dbReference>
<keyword evidence="1" id="KW-0472">Membrane</keyword>
<accession>A0A2G5T2T3</accession>
<proteinExistence type="predicted"/>
<evidence type="ECO:0000256" key="1">
    <source>
        <dbReference type="SAM" id="Phobius"/>
    </source>
</evidence>
<comment type="caution">
    <text evidence="2">The sequence shown here is derived from an EMBL/GenBank/DDBJ whole genome shotgun (WGS) entry which is preliminary data.</text>
</comment>
<gene>
    <name evidence="2" type="primary">Cnig_chr_X.g26359</name>
    <name evidence="2" type="ORF">B9Z55_026359</name>
</gene>
<organism evidence="2 3">
    <name type="scientific">Caenorhabditis nigoni</name>
    <dbReference type="NCBI Taxonomy" id="1611254"/>
    <lineage>
        <taxon>Eukaryota</taxon>
        <taxon>Metazoa</taxon>
        <taxon>Ecdysozoa</taxon>
        <taxon>Nematoda</taxon>
        <taxon>Chromadorea</taxon>
        <taxon>Rhabditida</taxon>
        <taxon>Rhabditina</taxon>
        <taxon>Rhabditomorpha</taxon>
        <taxon>Rhabditoidea</taxon>
        <taxon>Rhabditidae</taxon>
        <taxon>Peloderinae</taxon>
        <taxon>Caenorhabditis</taxon>
    </lineage>
</organism>
<reference evidence="3" key="1">
    <citation type="submission" date="2017-10" db="EMBL/GenBank/DDBJ databases">
        <title>Rapid genome shrinkage in a self-fertile nematode reveals novel sperm competition proteins.</title>
        <authorList>
            <person name="Yin D."/>
            <person name="Schwarz E.M."/>
            <person name="Thomas C.G."/>
            <person name="Felde R.L."/>
            <person name="Korf I.F."/>
            <person name="Cutter A.D."/>
            <person name="Schartner C.M."/>
            <person name="Ralston E.J."/>
            <person name="Meyer B.J."/>
            <person name="Haag E.S."/>
        </authorList>
    </citation>
    <scope>NUCLEOTIDE SEQUENCE [LARGE SCALE GENOMIC DNA]</scope>
    <source>
        <strain evidence="3">JU1422</strain>
    </source>
</reference>
<dbReference type="Pfam" id="PF10318">
    <property type="entry name" value="7TM_GPCR_Srh"/>
    <property type="match status" value="1"/>
</dbReference>
<feature type="transmembrane region" description="Helical" evidence="1">
    <location>
        <begin position="50"/>
        <end position="69"/>
    </location>
</feature>
<dbReference type="InterPro" id="IPR019422">
    <property type="entry name" value="7TM_GPCR_serpentine_rcpt_Srh"/>
</dbReference>
<dbReference type="EMBL" id="PDUG01000006">
    <property type="protein sequence ID" value="PIC21570.1"/>
    <property type="molecule type" value="Genomic_DNA"/>
</dbReference>
<keyword evidence="3" id="KW-1185">Reference proteome</keyword>
<evidence type="ECO:0000313" key="2">
    <source>
        <dbReference type="EMBL" id="PIC21570.1"/>
    </source>
</evidence>